<evidence type="ECO:0000313" key="2">
    <source>
        <dbReference type="EMBL" id="EHP70335.1"/>
    </source>
</evidence>
<keyword evidence="1" id="KW-0812">Transmembrane</keyword>
<evidence type="ECO:0008006" key="4">
    <source>
        <dbReference type="Google" id="ProtNLM"/>
    </source>
</evidence>
<accession>H2C264</accession>
<name>H2C264_9CREN</name>
<dbReference type="STRING" id="671065.MetMK1DRAFT_00008370"/>
<dbReference type="AlphaFoldDB" id="H2C264"/>
<feature type="transmembrane region" description="Helical" evidence="1">
    <location>
        <begin position="6"/>
        <end position="26"/>
    </location>
</feature>
<dbReference type="EMBL" id="JH597761">
    <property type="protein sequence ID" value="EHP70335.1"/>
    <property type="molecule type" value="Genomic_DNA"/>
</dbReference>
<keyword evidence="1" id="KW-0472">Membrane</keyword>
<dbReference type="HOGENOM" id="CLU_2629805_0_0_2"/>
<dbReference type="Proteomes" id="UP000003980">
    <property type="component" value="Unassembled WGS sequence"/>
</dbReference>
<dbReference type="RefSeq" id="WP_009070986.1">
    <property type="nucleotide sequence ID" value="NZ_JH597761.1"/>
</dbReference>
<reference evidence="2 3" key="1">
    <citation type="submission" date="2012-01" db="EMBL/GenBank/DDBJ databases">
        <title>Improved High-Quality Draft sequence of Metallosphaera yellowstonensis MK1.</title>
        <authorList>
            <consortium name="US DOE Joint Genome Institute"/>
            <person name="Lucas S."/>
            <person name="Han J."/>
            <person name="Cheng J.-F."/>
            <person name="Goodwin L."/>
            <person name="Pitluck S."/>
            <person name="Peters L."/>
            <person name="Teshima H."/>
            <person name="Detter J.C."/>
            <person name="Han C."/>
            <person name="Tapia R."/>
            <person name="Land M."/>
            <person name="Hauser L."/>
            <person name="Kyrpides N."/>
            <person name="Kozubal M."/>
            <person name="Macur R.E."/>
            <person name="Jay Z."/>
            <person name="Inskeep W."/>
            <person name="Woyke T."/>
        </authorList>
    </citation>
    <scope>NUCLEOTIDE SEQUENCE [LARGE SCALE GENOMIC DNA]</scope>
    <source>
        <strain evidence="2 3">MK1</strain>
    </source>
</reference>
<evidence type="ECO:0000313" key="3">
    <source>
        <dbReference type="Proteomes" id="UP000003980"/>
    </source>
</evidence>
<protein>
    <recommendedName>
        <fullName evidence="4">Kef-type K+ transport system, membrane component</fullName>
    </recommendedName>
</protein>
<organism evidence="2 3">
    <name type="scientific">Metallosphaera yellowstonensis MK1</name>
    <dbReference type="NCBI Taxonomy" id="671065"/>
    <lineage>
        <taxon>Archaea</taxon>
        <taxon>Thermoproteota</taxon>
        <taxon>Thermoprotei</taxon>
        <taxon>Sulfolobales</taxon>
        <taxon>Sulfolobaceae</taxon>
        <taxon>Metallosphaera</taxon>
    </lineage>
</organism>
<keyword evidence="1" id="KW-1133">Transmembrane helix</keyword>
<sequence>MTDEVTLAFFEVSLLIFLAEAVRSFLGKYGIPLLIGEIATGVMLSPYTLGAESFLTLIEIFLYLFIINQSCGETTET</sequence>
<feature type="transmembrane region" description="Helical" evidence="1">
    <location>
        <begin position="47"/>
        <end position="66"/>
    </location>
</feature>
<proteinExistence type="predicted"/>
<evidence type="ECO:0000256" key="1">
    <source>
        <dbReference type="SAM" id="Phobius"/>
    </source>
</evidence>
<gene>
    <name evidence="2" type="ORF">MetMK1DRAFT_00008370</name>
</gene>
<keyword evidence="3" id="KW-1185">Reference proteome</keyword>